<comment type="caution">
    <text evidence="1">The sequence shown here is derived from an EMBL/GenBank/DDBJ whole genome shotgun (WGS) entry which is preliminary data.</text>
</comment>
<dbReference type="Gene3D" id="2.60.40.10">
    <property type="entry name" value="Immunoglobulins"/>
    <property type="match status" value="1"/>
</dbReference>
<evidence type="ECO:0000313" key="2">
    <source>
        <dbReference type="Proteomes" id="UP000326759"/>
    </source>
</evidence>
<dbReference type="SUPFAM" id="SSF48726">
    <property type="entry name" value="Immunoglobulin"/>
    <property type="match status" value="1"/>
</dbReference>
<dbReference type="AlphaFoldDB" id="A0A5N5TBF0"/>
<gene>
    <name evidence="1" type="ORF">Anas_08991</name>
</gene>
<reference evidence="1 2" key="1">
    <citation type="journal article" date="2019" name="PLoS Biol.">
        <title>Sex chromosomes control vertical transmission of feminizing Wolbachia symbionts in an isopod.</title>
        <authorList>
            <person name="Becking T."/>
            <person name="Chebbi M.A."/>
            <person name="Giraud I."/>
            <person name="Moumen B."/>
            <person name="Laverre T."/>
            <person name="Caubet Y."/>
            <person name="Peccoud J."/>
            <person name="Gilbert C."/>
            <person name="Cordaux R."/>
        </authorList>
    </citation>
    <scope>NUCLEOTIDE SEQUENCE [LARGE SCALE GENOMIC DNA]</scope>
    <source>
        <strain evidence="1">ANa2</strain>
        <tissue evidence="1">Whole body excluding digestive tract and cuticle</tissue>
    </source>
</reference>
<name>A0A5N5TBF0_9CRUS</name>
<dbReference type="InterPro" id="IPR036179">
    <property type="entry name" value="Ig-like_dom_sf"/>
</dbReference>
<protein>
    <recommendedName>
        <fullName evidence="3">Ig-like domain-containing protein</fullName>
    </recommendedName>
</protein>
<dbReference type="InterPro" id="IPR013783">
    <property type="entry name" value="Ig-like_fold"/>
</dbReference>
<dbReference type="OrthoDB" id="6368826at2759"/>
<keyword evidence="2" id="KW-1185">Reference proteome</keyword>
<accession>A0A5N5TBF0</accession>
<proteinExistence type="predicted"/>
<evidence type="ECO:0000313" key="1">
    <source>
        <dbReference type="EMBL" id="KAB7503911.1"/>
    </source>
</evidence>
<organism evidence="1 2">
    <name type="scientific">Armadillidium nasatum</name>
    <dbReference type="NCBI Taxonomy" id="96803"/>
    <lineage>
        <taxon>Eukaryota</taxon>
        <taxon>Metazoa</taxon>
        <taxon>Ecdysozoa</taxon>
        <taxon>Arthropoda</taxon>
        <taxon>Crustacea</taxon>
        <taxon>Multicrustacea</taxon>
        <taxon>Malacostraca</taxon>
        <taxon>Eumalacostraca</taxon>
        <taxon>Peracarida</taxon>
        <taxon>Isopoda</taxon>
        <taxon>Oniscidea</taxon>
        <taxon>Crinocheta</taxon>
        <taxon>Armadillidiidae</taxon>
        <taxon>Armadillidium</taxon>
    </lineage>
</organism>
<dbReference type="EMBL" id="SEYY01004205">
    <property type="protein sequence ID" value="KAB7503911.1"/>
    <property type="molecule type" value="Genomic_DNA"/>
</dbReference>
<dbReference type="Proteomes" id="UP000326759">
    <property type="component" value="Unassembled WGS sequence"/>
</dbReference>
<sequence length="72" mass="7822">MIDSRRIVGVNSSREMDVRHIPPQTTVGSYAIKKASLTDSGNYTCEPAGLENATVTLHVLAGKTLIKNLPFH</sequence>
<evidence type="ECO:0008006" key="3">
    <source>
        <dbReference type="Google" id="ProtNLM"/>
    </source>
</evidence>